<evidence type="ECO:0000313" key="3">
    <source>
        <dbReference type="EMBL" id="MDQ0288664.1"/>
    </source>
</evidence>
<feature type="region of interest" description="Disordered" evidence="1">
    <location>
        <begin position="733"/>
        <end position="756"/>
    </location>
</feature>
<name>A0AAE3VEB0_9BACT</name>
<comment type="caution">
    <text evidence="3">The sequence shown here is derived from an EMBL/GenBank/DDBJ whole genome shotgun (WGS) entry which is preliminary data.</text>
</comment>
<dbReference type="SUPFAM" id="SSF48208">
    <property type="entry name" value="Six-hairpin glycosidases"/>
    <property type="match status" value="1"/>
</dbReference>
<gene>
    <name evidence="3" type="ORF">J3R75_000771</name>
</gene>
<protein>
    <submittedName>
        <fullName evidence="3">Uncharacterized protein</fullName>
    </submittedName>
</protein>
<dbReference type="EMBL" id="JAUSVL010000001">
    <property type="protein sequence ID" value="MDQ0288664.1"/>
    <property type="molecule type" value="Genomic_DNA"/>
</dbReference>
<dbReference type="Proteomes" id="UP001238163">
    <property type="component" value="Unassembled WGS sequence"/>
</dbReference>
<feature type="chain" id="PRO_5041926477" evidence="2">
    <location>
        <begin position="27"/>
        <end position="756"/>
    </location>
</feature>
<evidence type="ECO:0000256" key="1">
    <source>
        <dbReference type="SAM" id="MobiDB-lite"/>
    </source>
</evidence>
<proteinExistence type="predicted"/>
<keyword evidence="4" id="KW-1185">Reference proteome</keyword>
<organism evidence="3 4">
    <name type="scientific">Oligosphaera ethanolica</name>
    <dbReference type="NCBI Taxonomy" id="760260"/>
    <lineage>
        <taxon>Bacteria</taxon>
        <taxon>Pseudomonadati</taxon>
        <taxon>Lentisphaerota</taxon>
        <taxon>Oligosphaeria</taxon>
        <taxon>Oligosphaerales</taxon>
        <taxon>Oligosphaeraceae</taxon>
        <taxon>Oligosphaera</taxon>
    </lineage>
</organism>
<accession>A0AAE3VEB0</accession>
<evidence type="ECO:0000313" key="4">
    <source>
        <dbReference type="Proteomes" id="UP001238163"/>
    </source>
</evidence>
<reference evidence="3" key="1">
    <citation type="submission" date="2023-07" db="EMBL/GenBank/DDBJ databases">
        <title>Genomic Encyclopedia of Type Strains, Phase IV (KMG-IV): sequencing the most valuable type-strain genomes for metagenomic binning, comparative biology and taxonomic classification.</title>
        <authorList>
            <person name="Goeker M."/>
        </authorList>
    </citation>
    <scope>NUCLEOTIDE SEQUENCE</scope>
    <source>
        <strain evidence="3">DSM 24202</strain>
    </source>
</reference>
<dbReference type="InterPro" id="IPR008928">
    <property type="entry name" value="6-hairpin_glycosidase_sf"/>
</dbReference>
<evidence type="ECO:0000256" key="2">
    <source>
        <dbReference type="SAM" id="SignalP"/>
    </source>
</evidence>
<sequence>MVHICRYACAVLFSSALVAIHAQNLAAVDDVWFDQVTAPTKLTTAQIEDFCRKIHRAIAAGQDEKQLAALAPADQSPRILFLSLSNDLWPSRTYFGGGWNFAHAWESTTAIMLANEKTYALETAKQARGTIDGAKREGKPVPQDWVDREKNPGAWSWLRLDIVQVARPSFDYSVEGSKIALTSLVGLAFGPQVGFAFPPAQLTGRCLVTPERFLAKQQVANIIAETYNWGAMKNWLRLSAVESGHRICLFEVDSYCTDGQNVVRLYRGHPIAQLPNNDQCLDAATRAGELLISYLDPAKGTLAVPFPEWLPSVSNSGPSAGVSNREAPDAQAELVIALARLAQSNSEKKHLAAGAALAARPLQAAMMRYGQNKEFIAVIEKEPVAADSHLEPRRITTLRSNATACLAFIELTTIFPDNPDYPAIATAIGRHICRQAQPGNGFIPAKLFPSDQIYEGGDLSDYGQAEAEAMAALALAKLGKKNHNSDFLEIADDNLAYLLTSKIQKQELTAIATSPWLAEALGQYYRRNNEYVSQLSRLTLAASIDVNTEPIFPDLFGAVHDWESMTTAAERSWLLASLSKTLRNSDQAAKAAEAMAAAAAFLCFQYQARIDRATAAALSRPNYYVNFFRDHLEDFGFDLNGQATQIISLLALRQELTEGYDGQFPKFDQFKEKLAAAQRAIDTHPLPLSVELVIHRGIDDSADGRDLLGDIPKRGAVNFRGKGGKIIPAKEEISSGVLKKKRRNNKAPAGLPGQPK</sequence>
<dbReference type="AlphaFoldDB" id="A0AAE3VEB0"/>
<dbReference type="RefSeq" id="WP_307259996.1">
    <property type="nucleotide sequence ID" value="NZ_JAUSVL010000001.1"/>
</dbReference>
<keyword evidence="2" id="KW-0732">Signal</keyword>
<feature type="signal peptide" evidence="2">
    <location>
        <begin position="1"/>
        <end position="26"/>
    </location>
</feature>
<dbReference type="GO" id="GO:0005975">
    <property type="term" value="P:carbohydrate metabolic process"/>
    <property type="evidence" value="ECO:0007669"/>
    <property type="project" value="InterPro"/>
</dbReference>